<comment type="caution">
    <text evidence="3">The sequence shown here is derived from an EMBL/GenBank/DDBJ whole genome shotgun (WGS) entry which is preliminary data.</text>
</comment>
<dbReference type="EMBL" id="SJPW01000005">
    <property type="protein sequence ID" value="TWU50800.1"/>
    <property type="molecule type" value="Genomic_DNA"/>
</dbReference>
<dbReference type="AlphaFoldDB" id="A0A5C6ER65"/>
<dbReference type="Gene3D" id="2.130.10.130">
    <property type="entry name" value="Integrin alpha, N-terminal"/>
    <property type="match status" value="2"/>
</dbReference>
<dbReference type="PANTHER" id="PTHR16026:SF0">
    <property type="entry name" value="CARTILAGE ACIDIC PROTEIN 1"/>
    <property type="match status" value="1"/>
</dbReference>
<dbReference type="Pfam" id="PF13517">
    <property type="entry name" value="FG-GAP_3"/>
    <property type="match status" value="2"/>
</dbReference>
<evidence type="ECO:0000313" key="4">
    <source>
        <dbReference type="Proteomes" id="UP000318288"/>
    </source>
</evidence>
<dbReference type="InterPro" id="IPR027039">
    <property type="entry name" value="Crtac1"/>
</dbReference>
<evidence type="ECO:0000313" key="3">
    <source>
        <dbReference type="EMBL" id="TWU50800.1"/>
    </source>
</evidence>
<name>A0A5C6ER65_9BACT</name>
<dbReference type="Gene3D" id="1.25.40.10">
    <property type="entry name" value="Tetratricopeptide repeat domain"/>
    <property type="match status" value="1"/>
</dbReference>
<sequence>MRRFKSVSAFIVVMVFAQGCQREIASTSSPKPTPPASMVESDRVAPDTIADTARYNDITKARTTARARMIASPNDASARLAAAEVELADGQFPQVIELARGVPKGNSSFNLAQELISDAAIALNDDIAFDADVAWAAMEHLLTMEPNRHDVRHRLVRLLNRRGYRHRACQHVHALCRLGLATEDELRSLIHRRDSYPPSRNYDVEQASDMSPASQRLALARYQHTHRRDHEAYQTLEPEQRGGWTHPEHAALFGAVLAESQQLEDIPAWLNSCPKNADRYSEYWSAVGAFLIEQRQPRMAAGALFQAIEIDPTSDVDYKRLAVCGLSLGDSEAGKIDSRASIERALLIDRTRELALATTSQAEITEFQNELTVQWLKLGLPLEYLQWSQIHSADKPDLIVRIARERNKLLSQSDFATRSADEATLGMNRNPFPPPTREQVLAFATTTPKTKVISNANDAAQVRFIDVAVQTGLTFEYYNAPTKVEKYFRLHETLGGGIAVIDFDLDGKPDVYLGQGSGEPPHTLGKLSDRLFRNGGRKFTDVTSDAKAVDFGYTTGLAVGDLNQDGWPDLVVGALGSNRILINQGDGSFIDGSDWISDATPMYTSSIAIADVTGDRLPDVVEANYVDDPAVFQRRAPPNDGIPFNVSPTIYQNAIDRFFISTGRNRFTIESLDQDTETGGSSLGVVVTDIDSKPGNEVLIANDSWPNHYWVWPDTGSTPQQKAVISGIALDNSGTATAGMGIASGDFDHDGELDFHMTNFSRQSSSLYIQNSTGSFTDIAARLGLTAATFPMLGFGTQAIDADQDGTLDLFILNGHIDDYSVIDQPFRMRPQFFRGVSNGFELQATDDDDSGYGQVETLGRVLAKLDWNGDGKTDLIANHLDAPIALLENQTSSTAHWVSFRLVGTESERDAIGGRVTVSAGSTSSHQWQTAGDGYLCSNERVLDFGLEKDAAIDEVIVRWPTGTLQTFTDIAVDRRYVLVEGQSSFVLD</sequence>
<evidence type="ECO:0000256" key="1">
    <source>
        <dbReference type="ARBA" id="ARBA00022729"/>
    </source>
</evidence>
<dbReference type="PANTHER" id="PTHR16026">
    <property type="entry name" value="CARTILAGE ACIDIC PROTEIN 1"/>
    <property type="match status" value="1"/>
</dbReference>
<feature type="domain" description="ASPIC/UnbV" evidence="2">
    <location>
        <begin position="912"/>
        <end position="978"/>
    </location>
</feature>
<dbReference type="OrthoDB" id="5287961at2"/>
<gene>
    <name evidence="3" type="ORF">Poly51_40930</name>
</gene>
<dbReference type="InterPro" id="IPR011990">
    <property type="entry name" value="TPR-like_helical_dom_sf"/>
</dbReference>
<keyword evidence="1" id="KW-0732">Signal</keyword>
<dbReference type="Pfam" id="PF07593">
    <property type="entry name" value="UnbV_ASPIC"/>
    <property type="match status" value="1"/>
</dbReference>
<dbReference type="InterPro" id="IPR028994">
    <property type="entry name" value="Integrin_alpha_N"/>
</dbReference>
<dbReference type="InterPro" id="IPR011519">
    <property type="entry name" value="UnbV_ASPIC"/>
</dbReference>
<evidence type="ECO:0000259" key="2">
    <source>
        <dbReference type="Pfam" id="PF07593"/>
    </source>
</evidence>
<keyword evidence="4" id="KW-1185">Reference proteome</keyword>
<protein>
    <submittedName>
        <fullName evidence="3">ASPIC and UnbV</fullName>
    </submittedName>
</protein>
<reference evidence="3 4" key="1">
    <citation type="submission" date="2019-02" db="EMBL/GenBank/DDBJ databases">
        <title>Deep-cultivation of Planctomycetes and their phenomic and genomic characterization uncovers novel biology.</title>
        <authorList>
            <person name="Wiegand S."/>
            <person name="Jogler M."/>
            <person name="Boedeker C."/>
            <person name="Pinto D."/>
            <person name="Vollmers J."/>
            <person name="Rivas-Marin E."/>
            <person name="Kohn T."/>
            <person name="Peeters S.H."/>
            <person name="Heuer A."/>
            <person name="Rast P."/>
            <person name="Oberbeckmann S."/>
            <person name="Bunk B."/>
            <person name="Jeske O."/>
            <person name="Meyerdierks A."/>
            <person name="Storesund J.E."/>
            <person name="Kallscheuer N."/>
            <person name="Luecker S."/>
            <person name="Lage O.M."/>
            <person name="Pohl T."/>
            <person name="Merkel B.J."/>
            <person name="Hornburger P."/>
            <person name="Mueller R.-W."/>
            <person name="Bruemmer F."/>
            <person name="Labrenz M."/>
            <person name="Spormann A.M."/>
            <person name="Op Den Camp H."/>
            <person name="Overmann J."/>
            <person name="Amann R."/>
            <person name="Jetten M.S.M."/>
            <person name="Mascher T."/>
            <person name="Medema M.H."/>
            <person name="Devos D.P."/>
            <person name="Kaster A.-K."/>
            <person name="Ovreas L."/>
            <person name="Rohde M."/>
            <person name="Galperin M.Y."/>
            <person name="Jogler C."/>
        </authorList>
    </citation>
    <scope>NUCLEOTIDE SEQUENCE [LARGE SCALE GENOMIC DNA]</scope>
    <source>
        <strain evidence="3 4">Poly51</strain>
    </source>
</reference>
<dbReference type="RefSeq" id="WP_146459487.1">
    <property type="nucleotide sequence ID" value="NZ_SJPW01000005.1"/>
</dbReference>
<dbReference type="SUPFAM" id="SSF69318">
    <property type="entry name" value="Integrin alpha N-terminal domain"/>
    <property type="match status" value="1"/>
</dbReference>
<dbReference type="PROSITE" id="PS51257">
    <property type="entry name" value="PROKAR_LIPOPROTEIN"/>
    <property type="match status" value="1"/>
</dbReference>
<dbReference type="SUPFAM" id="SSF48452">
    <property type="entry name" value="TPR-like"/>
    <property type="match status" value="1"/>
</dbReference>
<organism evidence="3 4">
    <name type="scientific">Rubripirellula tenax</name>
    <dbReference type="NCBI Taxonomy" id="2528015"/>
    <lineage>
        <taxon>Bacteria</taxon>
        <taxon>Pseudomonadati</taxon>
        <taxon>Planctomycetota</taxon>
        <taxon>Planctomycetia</taxon>
        <taxon>Pirellulales</taxon>
        <taxon>Pirellulaceae</taxon>
        <taxon>Rubripirellula</taxon>
    </lineage>
</organism>
<accession>A0A5C6ER65</accession>
<dbReference type="InterPro" id="IPR013517">
    <property type="entry name" value="FG-GAP"/>
</dbReference>
<proteinExistence type="predicted"/>
<dbReference type="Proteomes" id="UP000318288">
    <property type="component" value="Unassembled WGS sequence"/>
</dbReference>